<name>A0A645HHH7_9ZZZZ</name>
<accession>A0A645HHH7</accession>
<sequence length="64" mass="7372">MLNKLIDLYETPGVKKCVDPLTCGHLTLLVLFGNGLCSTALYRFFPLFNETRAQFVNCLVRHYY</sequence>
<reference evidence="1" key="1">
    <citation type="submission" date="2019-08" db="EMBL/GenBank/DDBJ databases">
        <authorList>
            <person name="Kucharzyk K."/>
            <person name="Murdoch R.W."/>
            <person name="Higgins S."/>
            <person name="Loffler F."/>
        </authorList>
    </citation>
    <scope>NUCLEOTIDE SEQUENCE</scope>
</reference>
<evidence type="ECO:0000313" key="1">
    <source>
        <dbReference type="EMBL" id="MPN35123.1"/>
    </source>
</evidence>
<gene>
    <name evidence="1" type="ORF">SDC9_182618</name>
</gene>
<dbReference type="AlphaFoldDB" id="A0A645HHH7"/>
<comment type="caution">
    <text evidence="1">The sequence shown here is derived from an EMBL/GenBank/DDBJ whole genome shotgun (WGS) entry which is preliminary data.</text>
</comment>
<dbReference type="EMBL" id="VSSQ01088517">
    <property type="protein sequence ID" value="MPN35123.1"/>
    <property type="molecule type" value="Genomic_DNA"/>
</dbReference>
<proteinExistence type="predicted"/>
<organism evidence="1">
    <name type="scientific">bioreactor metagenome</name>
    <dbReference type="NCBI Taxonomy" id="1076179"/>
    <lineage>
        <taxon>unclassified sequences</taxon>
        <taxon>metagenomes</taxon>
        <taxon>ecological metagenomes</taxon>
    </lineage>
</organism>
<protein>
    <submittedName>
        <fullName evidence="1">Uncharacterized protein</fullName>
    </submittedName>
</protein>